<dbReference type="GO" id="GO:0016887">
    <property type="term" value="F:ATP hydrolysis activity"/>
    <property type="evidence" value="ECO:0007669"/>
    <property type="project" value="InterPro"/>
</dbReference>
<dbReference type="InterPro" id="IPR003960">
    <property type="entry name" value="ATPase_AAA_CS"/>
</dbReference>
<keyword evidence="7 15" id="KW-0547">Nucleotide-binding</keyword>
<dbReference type="SUPFAM" id="SSF81321">
    <property type="entry name" value="Family A G protein-coupled receptor-like"/>
    <property type="match status" value="1"/>
</dbReference>
<dbReference type="PRINTS" id="PR00425">
    <property type="entry name" value="BRADYKININR"/>
</dbReference>
<keyword evidence="13 15" id="KW-0413">Isomerase</keyword>
<feature type="compositionally biased region" description="Basic and acidic residues" evidence="17">
    <location>
        <begin position="522"/>
        <end position="551"/>
    </location>
</feature>
<dbReference type="PROSITE" id="PS00237">
    <property type="entry name" value="G_PROTEIN_RECEP_F1_1"/>
    <property type="match status" value="1"/>
</dbReference>
<dbReference type="SUPFAM" id="SSF52540">
    <property type="entry name" value="P-loop containing nucleoside triphosphate hydrolases"/>
    <property type="match status" value="1"/>
</dbReference>
<dbReference type="InterPro" id="IPR015415">
    <property type="entry name" value="Spast_Vps4_C"/>
</dbReference>
<protein>
    <recommendedName>
        <fullName evidence="15">Katanin p60 ATPase-containing subunit A1</fullName>
        <shortName evidence="15">Katanin p60 subunit A1</shortName>
        <ecNumber evidence="15">5.6.1.1</ecNumber>
    </recommendedName>
    <alternativeName>
        <fullName evidence="15">p60 katanin</fullName>
    </alternativeName>
</protein>
<proteinExistence type="inferred from homology"/>
<dbReference type="Gene3D" id="3.40.50.300">
    <property type="entry name" value="P-loop containing nucleotide triphosphate hydrolases"/>
    <property type="match status" value="1"/>
</dbReference>
<feature type="transmembrane region" description="Helical" evidence="18">
    <location>
        <begin position="200"/>
        <end position="218"/>
    </location>
</feature>
<evidence type="ECO:0000256" key="5">
    <source>
        <dbReference type="ARBA" id="ARBA00022692"/>
    </source>
</evidence>
<feature type="transmembrane region" description="Helical" evidence="18">
    <location>
        <begin position="119"/>
        <end position="138"/>
    </location>
</feature>
<keyword evidence="16" id="KW-0675">Receptor</keyword>
<evidence type="ECO:0000256" key="14">
    <source>
        <dbReference type="ARBA" id="ARBA00023306"/>
    </source>
</evidence>
<dbReference type="Pfam" id="PF17862">
    <property type="entry name" value="AAA_lid_3"/>
    <property type="match status" value="1"/>
</dbReference>
<feature type="transmembrane region" description="Helical" evidence="18">
    <location>
        <begin position="289"/>
        <end position="307"/>
    </location>
</feature>
<keyword evidence="3 15" id="KW-0963">Cytoplasm</keyword>
<evidence type="ECO:0000313" key="20">
    <source>
        <dbReference type="EMBL" id="CAB1413832.1"/>
    </source>
</evidence>
<comment type="subcellular location">
    <subcellularLocation>
        <location evidence="1 15">Cytoplasm</location>
        <location evidence="1 15">Cytoskeleton</location>
        <location evidence="1 15">Spindle</location>
    </subcellularLocation>
    <subcellularLocation>
        <location evidence="15">Cytoplasm</location>
    </subcellularLocation>
    <subcellularLocation>
        <location evidence="15">Cytoplasm</location>
        <location evidence="15">Cytoskeleton</location>
        <location evidence="15">Microtubule organizing center</location>
        <location evidence="15">Centrosome</location>
    </subcellularLocation>
    <subcellularLocation>
        <location evidence="15">Cytoplasm</location>
        <location evidence="15">Cytoskeleton</location>
        <location evidence="15">Spindle pole</location>
    </subcellularLocation>
    <subcellularLocation>
        <location evidence="2">Membrane</location>
    </subcellularLocation>
    <text evidence="15">Predominantly cytoplasmic. Also localized to the interphase centrosome and the mitotic spindle poles. Enhanced recruitment to the mitotic spindle poles requires microtubules and interaction with KATNB1.</text>
</comment>
<comment type="activity regulation">
    <text evidence="15">ATPase activity is stimulated by microtubules, which promote homooligomerization. ATP-dependent microtubule severing is stimulated by interaction with KATNB1.</text>
</comment>
<comment type="caution">
    <text evidence="20">The sequence shown here is derived from an EMBL/GenBank/DDBJ whole genome shotgun (WGS) entry which is preliminary data.</text>
</comment>
<keyword evidence="4 15" id="KW-0132">Cell division</keyword>
<evidence type="ECO:0000313" key="21">
    <source>
        <dbReference type="Proteomes" id="UP001153269"/>
    </source>
</evidence>
<keyword evidence="21" id="KW-1185">Reference proteome</keyword>
<name>A0A9N7TJ11_PLEPL</name>
<comment type="similarity">
    <text evidence="16">Belongs to the G-protein coupled receptor 1 family.</text>
</comment>
<dbReference type="InterPro" id="IPR048611">
    <property type="entry name" value="KATNA1_MIT"/>
</dbReference>
<dbReference type="InterPro" id="IPR003593">
    <property type="entry name" value="AAA+_ATPase"/>
</dbReference>
<dbReference type="GO" id="GO:0005813">
    <property type="term" value="C:centrosome"/>
    <property type="evidence" value="ECO:0007669"/>
    <property type="project" value="UniProtKB-SubCell"/>
</dbReference>
<dbReference type="GO" id="GO:0008568">
    <property type="term" value="F:microtubule severing ATPase activity"/>
    <property type="evidence" value="ECO:0007669"/>
    <property type="project" value="UniProtKB-EC"/>
</dbReference>
<comment type="subunit">
    <text evidence="15">Can homooligomerize into hexameric rings, which may be promoted by interaction with microtubules. Interacts with KATNB1, which may serve as a targeting subunit.</text>
</comment>
<sequence length="870" mass="97987">MISGVCTYKTHQPPSAHFRAGSITKVIISRVCTSGQSGWIGQSHGNKFPMVVNASEWLVPTVGTEQDPCSNYTEAWLWLSSLQPVYLGLISVMGLVGNGLVLCVFCLQRKPCTVADIYLGNLAAADLVMISCLPFWAVTISQGYQWDFGEALCKLVNVAISMNYICSVLFLTLVSVDRYLALVKPMSPSRLRRAAWAKRICLGIWSLGFLFSLPILLFRTVSYVEDPGVDACILVYPHPAWRLHHNITRNVLGFLIPVLVIVYCTRHIVTALNNREANGLPGLRAERKATYLVLTVLAVFLFCWTPHQVMRFLDTLDYFQVTPGCLWGHVLDICIQLSTYLAYSNSAVNPFLFVIVGKHFRRSSTAELVITDARTTLRGPSENMSQREISESLKLAREYALLGNYNSASVLYHGLLEQIKKCVYTSHDSSLHQKWQQLWQEISEESRQLQNIMSNLENFQLDTAAPAKPSNHDDCDIRPVHVEPRHSPCPVRRPANPHKESKPPNNRLSAAVRAQQRQRGANGDRSKPSKGKEKKEAKEASGKTKDAKNKVDFQDKEMKKFDGTGYDKDLVEALDRDIISQNPNVKWEHIADLEDAKKLLKEAVVLPMWMPAFFKGIRRPWKGVLMVGPPGTGKTLLAKAVATECRTTFFNVSSSTLTSKYRGESEKLVRLLFEMARFYAPTTIFIDEIDSICSRRGTSEEHEASRRVKAELLVQMDGVGGASENEDPSKMVMVLAATNFPWDIDEALRRRLEKRIYIPLPSTKGRVELLRINLKELELTSNVDFAKISDKMEGYSGADITNVCRDASLMAMRRRIEGLTPEEIRNISRDEMHMPTTMEDFESALRKVSKSVSASDLEKYEKWIDEFGSC</sequence>
<dbReference type="Gene3D" id="1.20.1070.10">
    <property type="entry name" value="Rhodopsin 7-helix transmembrane proteins"/>
    <property type="match status" value="1"/>
</dbReference>
<evidence type="ECO:0000256" key="1">
    <source>
        <dbReference type="ARBA" id="ARBA00004186"/>
    </source>
</evidence>
<dbReference type="InterPro" id="IPR027417">
    <property type="entry name" value="P-loop_NTPase"/>
</dbReference>
<dbReference type="CDD" id="cd19522">
    <property type="entry name" value="RecA-like_KTNA1"/>
    <property type="match status" value="1"/>
</dbReference>
<accession>A0A9N7TJ11</accession>
<keyword evidence="16" id="KW-0807">Transducer</keyword>
<evidence type="ECO:0000256" key="12">
    <source>
        <dbReference type="ARBA" id="ARBA00023212"/>
    </source>
</evidence>
<evidence type="ECO:0000256" key="4">
    <source>
        <dbReference type="ARBA" id="ARBA00022618"/>
    </source>
</evidence>
<keyword evidence="10 18" id="KW-1133">Transmembrane helix</keyword>
<feature type="binding site" evidence="15">
    <location>
        <begin position="628"/>
        <end position="635"/>
    </location>
    <ligand>
        <name>ATP</name>
        <dbReference type="ChEBI" id="CHEBI:30616"/>
    </ligand>
</feature>
<evidence type="ECO:0000256" key="2">
    <source>
        <dbReference type="ARBA" id="ARBA00004370"/>
    </source>
</evidence>
<dbReference type="CDD" id="cd21748">
    <property type="entry name" value="Kp60-NTD"/>
    <property type="match status" value="1"/>
</dbReference>
<keyword evidence="5 16" id="KW-0812">Transmembrane</keyword>
<feature type="region of interest" description="Disordered" evidence="17">
    <location>
        <begin position="464"/>
        <end position="551"/>
    </location>
</feature>
<comment type="catalytic activity">
    <reaction evidence="15">
        <text>n ATP + n H2O + a microtubule = n ADP + n phosphate + (n+1) alpha/beta tubulin heterodimers.</text>
        <dbReference type="EC" id="5.6.1.1"/>
    </reaction>
</comment>
<feature type="transmembrane region" description="Helical" evidence="18">
    <location>
        <begin position="158"/>
        <end position="180"/>
    </location>
</feature>
<dbReference type="Pfam" id="PF09336">
    <property type="entry name" value="Vps4_C"/>
    <property type="match status" value="1"/>
</dbReference>
<evidence type="ECO:0000259" key="19">
    <source>
        <dbReference type="PROSITE" id="PS50262"/>
    </source>
</evidence>
<dbReference type="InterPro" id="IPR003959">
    <property type="entry name" value="ATPase_AAA_core"/>
</dbReference>
<dbReference type="Pfam" id="PF00001">
    <property type="entry name" value="7tm_1"/>
    <property type="match status" value="1"/>
</dbReference>
<dbReference type="InterPro" id="IPR017452">
    <property type="entry name" value="GPCR_Rhodpsn_7TM"/>
</dbReference>
<evidence type="ECO:0000256" key="17">
    <source>
        <dbReference type="SAM" id="MobiDB-lite"/>
    </source>
</evidence>
<keyword evidence="16" id="KW-0297">G-protein coupled receptor</keyword>
<dbReference type="GO" id="GO:0005524">
    <property type="term" value="F:ATP binding"/>
    <property type="evidence" value="ECO:0007669"/>
    <property type="project" value="UniProtKB-KW"/>
</dbReference>
<evidence type="ECO:0000256" key="7">
    <source>
        <dbReference type="ARBA" id="ARBA00022741"/>
    </source>
</evidence>
<dbReference type="EMBL" id="CADEAL010000073">
    <property type="protein sequence ID" value="CAB1413832.1"/>
    <property type="molecule type" value="Genomic_DNA"/>
</dbReference>
<dbReference type="AlphaFoldDB" id="A0A9N7TJ11"/>
<dbReference type="Pfam" id="PF00004">
    <property type="entry name" value="AAA"/>
    <property type="match status" value="1"/>
</dbReference>
<dbReference type="HAMAP" id="MF_03023">
    <property type="entry name" value="Katanin_p60_A1"/>
    <property type="match status" value="1"/>
</dbReference>
<dbReference type="InterPro" id="IPR000276">
    <property type="entry name" value="GPCR_Rhodpsn"/>
</dbReference>
<dbReference type="PANTHER" id="PTHR23074:SF71">
    <property type="entry name" value="KATANIN P60 ATPASE-CONTAINING SUBUNIT A1"/>
    <property type="match status" value="1"/>
</dbReference>
<evidence type="ECO:0000256" key="11">
    <source>
        <dbReference type="ARBA" id="ARBA00023136"/>
    </source>
</evidence>
<dbReference type="PROSITE" id="PS50262">
    <property type="entry name" value="G_PROTEIN_RECEP_F1_2"/>
    <property type="match status" value="1"/>
</dbReference>
<dbReference type="GO" id="GO:0051013">
    <property type="term" value="P:microtubule severing"/>
    <property type="evidence" value="ECO:0007669"/>
    <property type="project" value="UniProtKB-UniRule"/>
</dbReference>
<evidence type="ECO:0000256" key="13">
    <source>
        <dbReference type="ARBA" id="ARBA00023235"/>
    </source>
</evidence>
<evidence type="ECO:0000256" key="3">
    <source>
        <dbReference type="ARBA" id="ARBA00022490"/>
    </source>
</evidence>
<feature type="compositionally biased region" description="Basic and acidic residues" evidence="17">
    <location>
        <begin position="470"/>
        <end position="486"/>
    </location>
</feature>
<evidence type="ECO:0000256" key="10">
    <source>
        <dbReference type="ARBA" id="ARBA00022989"/>
    </source>
</evidence>
<dbReference type="InterPro" id="IPR048612">
    <property type="entry name" value="KTNA1_AAA_dom"/>
</dbReference>
<dbReference type="Pfam" id="PF21126">
    <property type="entry name" value="KATNA1_MIT"/>
    <property type="match status" value="1"/>
</dbReference>
<dbReference type="InterPro" id="IPR000496">
    <property type="entry name" value="Brdyknn_rcpt"/>
</dbReference>
<evidence type="ECO:0000256" key="18">
    <source>
        <dbReference type="SAM" id="Phobius"/>
    </source>
</evidence>
<feature type="compositionally biased region" description="Low complexity" evidence="17">
    <location>
        <begin position="510"/>
        <end position="519"/>
    </location>
</feature>
<dbReference type="PANTHER" id="PTHR23074">
    <property type="entry name" value="AAA DOMAIN-CONTAINING"/>
    <property type="match status" value="1"/>
</dbReference>
<dbReference type="EC" id="5.6.1.1" evidence="15"/>
<dbReference type="FunFam" id="1.20.58.80:FF:000003">
    <property type="entry name" value="Katanin p60 ATPase-containing subunit A1"/>
    <property type="match status" value="1"/>
</dbReference>
<dbReference type="PRINTS" id="PR00237">
    <property type="entry name" value="GPCRRHODOPSN"/>
</dbReference>
<dbReference type="FunFam" id="3.40.50.300:FF:000159">
    <property type="entry name" value="Katanin p60 ATPase-containing subunit A1"/>
    <property type="match status" value="1"/>
</dbReference>
<feature type="domain" description="G-protein coupled receptors family 1 profile" evidence="19">
    <location>
        <begin position="97"/>
        <end position="353"/>
    </location>
</feature>
<gene>
    <name evidence="15" type="primary">KATNA1</name>
    <name evidence="20" type="ORF">PLEPLA_LOCUS1534</name>
</gene>
<dbReference type="FunFam" id="1.10.8.60:FF:000025">
    <property type="entry name" value="Katanin p60 ATPase-containing subunit A1"/>
    <property type="match status" value="1"/>
</dbReference>
<reference evidence="20" key="1">
    <citation type="submission" date="2020-03" db="EMBL/GenBank/DDBJ databases">
        <authorList>
            <person name="Weist P."/>
        </authorList>
    </citation>
    <scope>NUCLEOTIDE SEQUENCE</scope>
</reference>
<keyword evidence="8 15" id="KW-0498">Mitosis</keyword>
<keyword evidence="9 15" id="KW-0067">ATP-binding</keyword>
<dbReference type="InterPro" id="IPR050304">
    <property type="entry name" value="MT-severing_AAA_ATPase"/>
</dbReference>
<evidence type="ECO:0000256" key="15">
    <source>
        <dbReference type="HAMAP-Rule" id="MF_03023"/>
    </source>
</evidence>
<evidence type="ECO:0000256" key="9">
    <source>
        <dbReference type="ARBA" id="ARBA00022840"/>
    </source>
</evidence>
<comment type="function">
    <text evidence="15">Catalytic subunit of a complex which severs microtubules in an ATP-dependent manner. Microtubule severing may promote rapid reorganization of cellular microtubule arrays and the release of microtubules from the centrosome following nucleation.</text>
</comment>
<dbReference type="Gene3D" id="1.10.8.60">
    <property type="match status" value="1"/>
</dbReference>
<feature type="transmembrane region" description="Helical" evidence="18">
    <location>
        <begin position="251"/>
        <end position="269"/>
    </location>
</feature>
<dbReference type="Proteomes" id="UP001153269">
    <property type="component" value="Unassembled WGS sequence"/>
</dbReference>
<keyword evidence="12 15" id="KW-0206">Cytoskeleton</keyword>
<evidence type="ECO:0000256" key="8">
    <source>
        <dbReference type="ARBA" id="ARBA00022776"/>
    </source>
</evidence>
<evidence type="ECO:0000256" key="6">
    <source>
        <dbReference type="ARBA" id="ARBA00022701"/>
    </source>
</evidence>
<dbReference type="GO" id="GO:0005737">
    <property type="term" value="C:cytoplasm"/>
    <property type="evidence" value="ECO:0007669"/>
    <property type="project" value="UniProtKB-SubCell"/>
</dbReference>
<dbReference type="SMART" id="SM00382">
    <property type="entry name" value="AAA"/>
    <property type="match status" value="1"/>
</dbReference>
<dbReference type="GO" id="GO:0051301">
    <property type="term" value="P:cell division"/>
    <property type="evidence" value="ECO:0007669"/>
    <property type="project" value="UniProtKB-KW"/>
</dbReference>
<keyword evidence="14 15" id="KW-0131">Cell cycle</keyword>
<keyword evidence="6 15" id="KW-0493">Microtubule</keyword>
<organism evidence="20 21">
    <name type="scientific">Pleuronectes platessa</name>
    <name type="common">European plaice</name>
    <dbReference type="NCBI Taxonomy" id="8262"/>
    <lineage>
        <taxon>Eukaryota</taxon>
        <taxon>Metazoa</taxon>
        <taxon>Chordata</taxon>
        <taxon>Craniata</taxon>
        <taxon>Vertebrata</taxon>
        <taxon>Euteleostomi</taxon>
        <taxon>Actinopterygii</taxon>
        <taxon>Neopterygii</taxon>
        <taxon>Teleostei</taxon>
        <taxon>Neoteleostei</taxon>
        <taxon>Acanthomorphata</taxon>
        <taxon>Carangaria</taxon>
        <taxon>Pleuronectiformes</taxon>
        <taxon>Pleuronectoidei</taxon>
        <taxon>Pleuronectidae</taxon>
        <taxon>Pleuronectes</taxon>
    </lineage>
</organism>
<dbReference type="GO" id="GO:0005874">
    <property type="term" value="C:microtubule"/>
    <property type="evidence" value="ECO:0007669"/>
    <property type="project" value="UniProtKB-KW"/>
</dbReference>
<dbReference type="PROSITE" id="PS00674">
    <property type="entry name" value="AAA"/>
    <property type="match status" value="1"/>
</dbReference>
<keyword evidence="11 18" id="KW-0472">Membrane</keyword>
<dbReference type="Gene3D" id="1.20.58.80">
    <property type="entry name" value="Phosphotransferase system, lactose/cellobiose-type IIA subunit"/>
    <property type="match status" value="1"/>
</dbReference>
<dbReference type="GO" id="GO:0008017">
    <property type="term" value="F:microtubule binding"/>
    <property type="evidence" value="ECO:0007669"/>
    <property type="project" value="UniProtKB-UniRule"/>
</dbReference>
<dbReference type="GO" id="GO:0004947">
    <property type="term" value="F:bradykinin receptor activity"/>
    <property type="evidence" value="ECO:0007669"/>
    <property type="project" value="InterPro"/>
</dbReference>
<dbReference type="GO" id="GO:0016020">
    <property type="term" value="C:membrane"/>
    <property type="evidence" value="ECO:0007669"/>
    <property type="project" value="UniProtKB-SubCell"/>
</dbReference>
<dbReference type="InterPro" id="IPR041569">
    <property type="entry name" value="AAA_lid_3"/>
</dbReference>
<dbReference type="GO" id="GO:0000922">
    <property type="term" value="C:spindle pole"/>
    <property type="evidence" value="ECO:0007669"/>
    <property type="project" value="UniProtKB-SubCell"/>
</dbReference>
<comment type="similarity">
    <text evidence="15">Belongs to the AAA ATPase family. Katanin p60 subunit A1 subfamily.</text>
</comment>
<evidence type="ECO:0000256" key="16">
    <source>
        <dbReference type="RuleBase" id="RU000688"/>
    </source>
</evidence>
<dbReference type="InterPro" id="IPR028596">
    <property type="entry name" value="KATNA1"/>
</dbReference>
<feature type="transmembrane region" description="Helical" evidence="18">
    <location>
        <begin position="85"/>
        <end position="107"/>
    </location>
</feature>